<dbReference type="STRING" id="56484.A0A1Y2EZG6"/>
<proteinExistence type="predicted"/>
<sequence length="432" mass="47049">MPQLSTQVNLAAEDVPYYTPRQDPPAGTAKTLKDAPLLFQPLTIKGITLHNRVWVSPMCQYSARDGLLTDWHLVNVGSYAARGAALTFIEASAVTPEGRITPEDSGIWDDMHIAPIKRIADFMRSQGSISAIQLAHAGRKASTEAPWLGGQGVAAEGNGWPDDVVGPSAIQWNETYPPVKELSVERIESLIAAFGKAAERALKAGIQVLEVHGAHGYLLHNFCSPLSNKRTDDYGGSFENRIRFSIACTRAVREVIEKSGKQVPLFYRISASDWVEGGWTIEDSVKLAKVLQKEGVDLLDVSSAGNSPLQQIKTGPGYQVHFAEQLKKEVPGLLIGAVGMIWTAELAEEVLQKGQADAIFVAREFLRDPSLPLTWAKELDVTVKWPIQYHRAPRPPQGAVFYGAGDERPAQKHGATGQEAAKAADKHHAQQS</sequence>
<dbReference type="Pfam" id="PF00724">
    <property type="entry name" value="Oxidored_FMN"/>
    <property type="match status" value="1"/>
</dbReference>
<feature type="region of interest" description="Disordered" evidence="6">
    <location>
        <begin position="396"/>
        <end position="432"/>
    </location>
</feature>
<dbReference type="PANTHER" id="PTHR43303">
    <property type="entry name" value="NADPH DEHYDROGENASE C23G7.10C-RELATED"/>
    <property type="match status" value="1"/>
</dbReference>
<evidence type="ECO:0000313" key="9">
    <source>
        <dbReference type="Proteomes" id="UP000193685"/>
    </source>
</evidence>
<organism evidence="8 9">
    <name type="scientific">Protomyces lactucae-debilis</name>
    <dbReference type="NCBI Taxonomy" id="2754530"/>
    <lineage>
        <taxon>Eukaryota</taxon>
        <taxon>Fungi</taxon>
        <taxon>Dikarya</taxon>
        <taxon>Ascomycota</taxon>
        <taxon>Taphrinomycotina</taxon>
        <taxon>Taphrinomycetes</taxon>
        <taxon>Taphrinales</taxon>
        <taxon>Protomycetaceae</taxon>
        <taxon>Protomyces</taxon>
    </lineage>
</organism>
<dbReference type="GeneID" id="63784657"/>
<keyword evidence="2" id="KW-0285">Flavoprotein</keyword>
<evidence type="ECO:0000256" key="5">
    <source>
        <dbReference type="ARBA" id="ARBA00023002"/>
    </source>
</evidence>
<evidence type="ECO:0000256" key="6">
    <source>
        <dbReference type="SAM" id="MobiDB-lite"/>
    </source>
</evidence>
<dbReference type="OrthoDB" id="72788at2759"/>
<dbReference type="SUPFAM" id="SSF51395">
    <property type="entry name" value="FMN-linked oxidoreductases"/>
    <property type="match status" value="1"/>
</dbReference>
<dbReference type="OMA" id="GYWPPRA"/>
<dbReference type="GO" id="GO:0003959">
    <property type="term" value="F:NADPH dehydrogenase activity"/>
    <property type="evidence" value="ECO:0007669"/>
    <property type="project" value="InterPro"/>
</dbReference>
<keyword evidence="9" id="KW-1185">Reference proteome</keyword>
<dbReference type="InterPro" id="IPR001155">
    <property type="entry name" value="OxRdtase_FMN_N"/>
</dbReference>
<dbReference type="CDD" id="cd02932">
    <property type="entry name" value="OYE_YqiM_FMN"/>
    <property type="match status" value="1"/>
</dbReference>
<dbReference type="RefSeq" id="XP_040722838.1">
    <property type="nucleotide sequence ID" value="XM_040868058.1"/>
</dbReference>
<keyword evidence="4" id="KW-0521">NADP</keyword>
<evidence type="ECO:0000256" key="2">
    <source>
        <dbReference type="ARBA" id="ARBA00022630"/>
    </source>
</evidence>
<dbReference type="InterPro" id="IPR044152">
    <property type="entry name" value="YqjM-like"/>
</dbReference>
<dbReference type="GO" id="GO:0050661">
    <property type="term" value="F:NADP binding"/>
    <property type="evidence" value="ECO:0007669"/>
    <property type="project" value="InterPro"/>
</dbReference>
<keyword evidence="3" id="KW-0288">FMN</keyword>
<dbReference type="EMBL" id="MCFI01000021">
    <property type="protein sequence ID" value="ORY76998.1"/>
    <property type="molecule type" value="Genomic_DNA"/>
</dbReference>
<name>A0A1Y2EZG6_PROLT</name>
<gene>
    <name evidence="8" type="ORF">BCR37DRAFT_351251</name>
</gene>
<evidence type="ECO:0000256" key="3">
    <source>
        <dbReference type="ARBA" id="ARBA00022643"/>
    </source>
</evidence>
<dbReference type="Proteomes" id="UP000193685">
    <property type="component" value="Unassembled WGS sequence"/>
</dbReference>
<accession>A0A1Y2EZG6</accession>
<evidence type="ECO:0000256" key="4">
    <source>
        <dbReference type="ARBA" id="ARBA00022857"/>
    </source>
</evidence>
<protein>
    <recommendedName>
        <fullName evidence="7">NADH:flavin oxidoreductase/NADH oxidase N-terminal domain-containing protein</fullName>
    </recommendedName>
</protein>
<dbReference type="InterPro" id="IPR013785">
    <property type="entry name" value="Aldolase_TIM"/>
</dbReference>
<evidence type="ECO:0000259" key="7">
    <source>
        <dbReference type="Pfam" id="PF00724"/>
    </source>
</evidence>
<dbReference type="PANTHER" id="PTHR43303:SF4">
    <property type="entry name" value="NADPH DEHYDROGENASE C23G7.10C-RELATED"/>
    <property type="match status" value="1"/>
</dbReference>
<comment type="cofactor">
    <cofactor evidence="1">
        <name>FMN</name>
        <dbReference type="ChEBI" id="CHEBI:58210"/>
    </cofactor>
</comment>
<reference evidence="8 9" key="1">
    <citation type="submission" date="2016-07" db="EMBL/GenBank/DDBJ databases">
        <title>Pervasive Adenine N6-methylation of Active Genes in Fungi.</title>
        <authorList>
            <consortium name="DOE Joint Genome Institute"/>
            <person name="Mondo S.J."/>
            <person name="Dannebaum R.O."/>
            <person name="Kuo R.C."/>
            <person name="Labutti K."/>
            <person name="Haridas S."/>
            <person name="Kuo A."/>
            <person name="Salamov A."/>
            <person name="Ahrendt S.R."/>
            <person name="Lipzen A."/>
            <person name="Sullivan W."/>
            <person name="Andreopoulos W.B."/>
            <person name="Clum A."/>
            <person name="Lindquist E."/>
            <person name="Daum C."/>
            <person name="Ramamoorthy G.K."/>
            <person name="Gryganskyi A."/>
            <person name="Culley D."/>
            <person name="Magnuson J.K."/>
            <person name="James T.Y."/>
            <person name="O'Malley M.A."/>
            <person name="Stajich J.E."/>
            <person name="Spatafora J.W."/>
            <person name="Visel A."/>
            <person name="Grigoriev I.V."/>
        </authorList>
    </citation>
    <scope>NUCLEOTIDE SEQUENCE [LARGE SCALE GENOMIC DNA]</scope>
    <source>
        <strain evidence="8 9">12-1054</strain>
    </source>
</reference>
<comment type="caution">
    <text evidence="8">The sequence shown here is derived from an EMBL/GenBank/DDBJ whole genome shotgun (WGS) entry which is preliminary data.</text>
</comment>
<evidence type="ECO:0000313" key="8">
    <source>
        <dbReference type="EMBL" id="ORY76998.1"/>
    </source>
</evidence>
<dbReference type="GO" id="GO:0010181">
    <property type="term" value="F:FMN binding"/>
    <property type="evidence" value="ECO:0007669"/>
    <property type="project" value="InterPro"/>
</dbReference>
<keyword evidence="5" id="KW-0560">Oxidoreductase</keyword>
<dbReference type="Gene3D" id="3.20.20.70">
    <property type="entry name" value="Aldolase class I"/>
    <property type="match status" value="1"/>
</dbReference>
<feature type="domain" description="NADH:flavin oxidoreductase/NADH oxidase N-terminal" evidence="7">
    <location>
        <begin position="38"/>
        <end position="379"/>
    </location>
</feature>
<feature type="compositionally biased region" description="Basic and acidic residues" evidence="6">
    <location>
        <begin position="422"/>
        <end position="432"/>
    </location>
</feature>
<dbReference type="AlphaFoldDB" id="A0A1Y2EZG6"/>
<evidence type="ECO:0000256" key="1">
    <source>
        <dbReference type="ARBA" id="ARBA00001917"/>
    </source>
</evidence>